<reference evidence="2" key="1">
    <citation type="journal article" date="2015" name="Nature">
        <title>Complex archaea that bridge the gap between prokaryotes and eukaryotes.</title>
        <authorList>
            <person name="Spang A."/>
            <person name="Saw J.H."/>
            <person name="Jorgensen S.L."/>
            <person name="Zaremba-Niedzwiedzka K."/>
            <person name="Martijn J."/>
            <person name="Lind A.E."/>
            <person name="van Eijk R."/>
            <person name="Schleper C."/>
            <person name="Guy L."/>
            <person name="Ettema T.J."/>
        </authorList>
    </citation>
    <scope>NUCLEOTIDE SEQUENCE</scope>
</reference>
<name>A0A0F9TL25_9ZZZZ</name>
<proteinExistence type="predicted"/>
<evidence type="ECO:0000256" key="1">
    <source>
        <dbReference type="SAM" id="MobiDB-lite"/>
    </source>
</evidence>
<organism evidence="2">
    <name type="scientific">marine sediment metagenome</name>
    <dbReference type="NCBI Taxonomy" id="412755"/>
    <lineage>
        <taxon>unclassified sequences</taxon>
        <taxon>metagenomes</taxon>
        <taxon>ecological metagenomes</taxon>
    </lineage>
</organism>
<feature type="region of interest" description="Disordered" evidence="1">
    <location>
        <begin position="177"/>
        <end position="214"/>
    </location>
</feature>
<accession>A0A0F9TL25</accession>
<protein>
    <submittedName>
        <fullName evidence="2">Uncharacterized protein</fullName>
    </submittedName>
</protein>
<feature type="compositionally biased region" description="Basic residues" evidence="1">
    <location>
        <begin position="187"/>
        <end position="204"/>
    </location>
</feature>
<dbReference type="AlphaFoldDB" id="A0A0F9TL25"/>
<dbReference type="EMBL" id="LAZR01001603">
    <property type="protein sequence ID" value="KKN42113.1"/>
    <property type="molecule type" value="Genomic_DNA"/>
</dbReference>
<comment type="caution">
    <text evidence="2">The sequence shown here is derived from an EMBL/GenBank/DDBJ whole genome shotgun (WGS) entry which is preliminary data.</text>
</comment>
<evidence type="ECO:0000313" key="2">
    <source>
        <dbReference type="EMBL" id="KKN42113.1"/>
    </source>
</evidence>
<gene>
    <name evidence="2" type="ORF">LCGC14_0716450</name>
</gene>
<sequence>MRIPPWTEKETEEKVSHYLVRTAAGDSDEDIRDELSITRPKLQQVKKEATSREVQVLRDQKPEEMFVSYRRDQMRLVKRLEDIAKTSKEGNQPAPQVAAVRAISDLYDRVIKTGQDMGVVEKVPDRSQVAGAFIFSDMSDAGLRKFVAGIAGQAAMLQDRYGSQNITEIEPGVTHYDLPSEGASVNKHNRTKTARVMGGRRKPAPKVEKQKALR</sequence>
<feature type="compositionally biased region" description="Basic and acidic residues" evidence="1">
    <location>
        <begin position="205"/>
        <end position="214"/>
    </location>
</feature>